<keyword evidence="9" id="KW-1185">Reference proteome</keyword>
<gene>
    <name evidence="8" type="primary">pfkB</name>
    <name evidence="8" type="ORF">K6Y31_19330</name>
</gene>
<dbReference type="RefSeq" id="WP_233054685.1">
    <property type="nucleotide sequence ID" value="NZ_JAIMJA010000027.1"/>
</dbReference>
<protein>
    <recommendedName>
        <fullName evidence="6">Phosphofructokinase</fullName>
    </recommendedName>
</protein>
<evidence type="ECO:0000313" key="9">
    <source>
        <dbReference type="Proteomes" id="UP001201273"/>
    </source>
</evidence>
<dbReference type="EMBL" id="JAIMJA010000027">
    <property type="protein sequence ID" value="MCE2596931.1"/>
    <property type="molecule type" value="Genomic_DNA"/>
</dbReference>
<accession>A0ABS8WGN6</accession>
<reference evidence="8 9" key="1">
    <citation type="journal article" date="2022" name="Environ. Microbiol. Rep.">
        <title>Eco-phylogenetic analyses reveal divergent evolution of vitamin B12 metabolism in the marine bacterial family 'Psychromonadaceae'.</title>
        <authorList>
            <person name="Jin X."/>
            <person name="Yang Y."/>
            <person name="Cao H."/>
            <person name="Gao B."/>
            <person name="Zhao Z."/>
        </authorList>
    </citation>
    <scope>NUCLEOTIDE SEQUENCE [LARGE SCALE GENOMIC DNA]</scope>
    <source>
        <strain evidence="8 9">MKS20</strain>
    </source>
</reference>
<feature type="domain" description="Carbohydrate kinase PfkB" evidence="7">
    <location>
        <begin position="13"/>
        <end position="296"/>
    </location>
</feature>
<organism evidence="8 9">
    <name type="scientific">Motilimonas cestriensis</name>
    <dbReference type="NCBI Taxonomy" id="2742685"/>
    <lineage>
        <taxon>Bacteria</taxon>
        <taxon>Pseudomonadati</taxon>
        <taxon>Pseudomonadota</taxon>
        <taxon>Gammaproteobacteria</taxon>
        <taxon>Alteromonadales</taxon>
        <taxon>Alteromonadales genera incertae sedis</taxon>
        <taxon>Motilimonas</taxon>
    </lineage>
</organism>
<comment type="similarity">
    <text evidence="1 6">Belongs to the carbohydrate kinase PfkB family.</text>
</comment>
<dbReference type="NCBIfam" id="TIGR03168">
    <property type="entry name" value="1-PFK"/>
    <property type="match status" value="1"/>
</dbReference>
<evidence type="ECO:0000256" key="1">
    <source>
        <dbReference type="ARBA" id="ARBA00010688"/>
    </source>
</evidence>
<dbReference type="SUPFAM" id="SSF53613">
    <property type="entry name" value="Ribokinase-like"/>
    <property type="match status" value="1"/>
</dbReference>
<sequence>MQKIVTITANPALDCASTTPRIIAEAKLRCTDPVFEPGGGGINVSRAIKKLGGDSVAIYPTGGSTGEHLTQLLEQEGITCQPSTCATWTRQNLNVVTPNDNAQYRFIMPGASLSADEQQQLLAQLALHQDADYCVISGSLAEGMPGDLVADIVNYCQSQQIKVIFDASGPALEKAVAQGGLYLIKPNANELALLTGSELIVPEELEQKAREIINQGKAEVVLVSLGPQGALLVSNDICEQIVPPRVKKNSTVGAGDSMVGAVSMALAQGKSLREAARLGVAAGTAATMNHGTQLCNADDVANLYQWILSKHPLV</sequence>
<dbReference type="PIRSF" id="PIRSF000535">
    <property type="entry name" value="1PFK/6PFK/LacC"/>
    <property type="match status" value="1"/>
</dbReference>
<dbReference type="PROSITE" id="PS00584">
    <property type="entry name" value="PFKB_KINASES_2"/>
    <property type="match status" value="1"/>
</dbReference>
<evidence type="ECO:0000256" key="5">
    <source>
        <dbReference type="ARBA" id="ARBA00022840"/>
    </source>
</evidence>
<dbReference type="NCBIfam" id="NF007632">
    <property type="entry name" value="PRK10294.1"/>
    <property type="match status" value="1"/>
</dbReference>
<dbReference type="PANTHER" id="PTHR46566:SF2">
    <property type="entry name" value="ATP-DEPENDENT 6-PHOSPHOFRUCTOKINASE ISOZYME 2"/>
    <property type="match status" value="1"/>
</dbReference>
<proteinExistence type="inferred from homology"/>
<dbReference type="PROSITE" id="PS00583">
    <property type="entry name" value="PFKB_KINASES_1"/>
    <property type="match status" value="1"/>
</dbReference>
<evidence type="ECO:0000256" key="6">
    <source>
        <dbReference type="PIRNR" id="PIRNR000535"/>
    </source>
</evidence>
<dbReference type="Pfam" id="PF00294">
    <property type="entry name" value="PfkB"/>
    <property type="match status" value="1"/>
</dbReference>
<dbReference type="InterPro" id="IPR017583">
    <property type="entry name" value="Tagatose/fructose_Pkinase"/>
</dbReference>
<dbReference type="InterPro" id="IPR011611">
    <property type="entry name" value="PfkB_dom"/>
</dbReference>
<dbReference type="Gene3D" id="3.40.1190.20">
    <property type="match status" value="1"/>
</dbReference>
<dbReference type="Proteomes" id="UP001201273">
    <property type="component" value="Unassembled WGS sequence"/>
</dbReference>
<keyword evidence="4" id="KW-0418">Kinase</keyword>
<dbReference type="InterPro" id="IPR029056">
    <property type="entry name" value="Ribokinase-like"/>
</dbReference>
<evidence type="ECO:0000313" key="8">
    <source>
        <dbReference type="EMBL" id="MCE2596931.1"/>
    </source>
</evidence>
<dbReference type="CDD" id="cd01164">
    <property type="entry name" value="FruK_PfkB_like"/>
    <property type="match status" value="1"/>
</dbReference>
<dbReference type="InterPro" id="IPR002173">
    <property type="entry name" value="Carboh/pur_kinase_PfkB_CS"/>
</dbReference>
<name>A0ABS8WGN6_9GAMM</name>
<dbReference type="PANTHER" id="PTHR46566">
    <property type="entry name" value="1-PHOSPHOFRUCTOKINASE-RELATED"/>
    <property type="match status" value="1"/>
</dbReference>
<comment type="caution">
    <text evidence="8">The sequence shown here is derived from an EMBL/GenBank/DDBJ whole genome shotgun (WGS) entry which is preliminary data.</text>
</comment>
<evidence type="ECO:0000259" key="7">
    <source>
        <dbReference type="Pfam" id="PF00294"/>
    </source>
</evidence>
<keyword evidence="5" id="KW-0067">ATP-binding</keyword>
<evidence type="ECO:0000256" key="4">
    <source>
        <dbReference type="ARBA" id="ARBA00022777"/>
    </source>
</evidence>
<keyword evidence="2 6" id="KW-0808">Transferase</keyword>
<keyword evidence="3" id="KW-0547">Nucleotide-binding</keyword>
<evidence type="ECO:0000256" key="3">
    <source>
        <dbReference type="ARBA" id="ARBA00022741"/>
    </source>
</evidence>
<evidence type="ECO:0000256" key="2">
    <source>
        <dbReference type="ARBA" id="ARBA00022679"/>
    </source>
</evidence>